<protein>
    <recommendedName>
        <fullName evidence="1">Type II restriction endonuclease EcoO109IR domain-containing protein</fullName>
    </recommendedName>
</protein>
<gene>
    <name evidence="2" type="ORF">E5986_01175</name>
</gene>
<evidence type="ECO:0000313" key="3">
    <source>
        <dbReference type="Proteomes" id="UP000308978"/>
    </source>
</evidence>
<dbReference type="SUPFAM" id="SSF52980">
    <property type="entry name" value="Restriction endonuclease-like"/>
    <property type="match status" value="1"/>
</dbReference>
<reference evidence="2 3" key="1">
    <citation type="submission" date="2019-04" db="EMBL/GenBank/DDBJ databases">
        <title>Microbes associate with the intestines of laboratory mice.</title>
        <authorList>
            <person name="Navarre W."/>
            <person name="Wong E."/>
            <person name="Huang K.C."/>
            <person name="Tropini C."/>
            <person name="Ng K."/>
            <person name="Yu B."/>
        </authorList>
    </citation>
    <scope>NUCLEOTIDE SEQUENCE [LARGE SCALE GENOMIC DNA]</scope>
    <source>
        <strain evidence="2 3">NM80_B27</strain>
    </source>
</reference>
<dbReference type="Pfam" id="PF14511">
    <property type="entry name" value="RE_EcoO109I"/>
    <property type="match status" value="1"/>
</dbReference>
<proteinExistence type="predicted"/>
<accession>A0A4S4G7R5</accession>
<organism evidence="2 3">
    <name type="scientific">Adlercreutzia caecimuris</name>
    <dbReference type="NCBI Taxonomy" id="671266"/>
    <lineage>
        <taxon>Bacteria</taxon>
        <taxon>Bacillati</taxon>
        <taxon>Actinomycetota</taxon>
        <taxon>Coriobacteriia</taxon>
        <taxon>Eggerthellales</taxon>
        <taxon>Eggerthellaceae</taxon>
        <taxon>Adlercreutzia</taxon>
    </lineage>
</organism>
<sequence>MSRDIVCLVTPRISAASSAEISASGWLLVMAIFLVGKFLRPFYTSLHGTTRKCSSSMAMVAKQRGRWVCMGGSGDEPRVIFSDERSLEVDFVDLPEEGLTDIENKRAIAYEYLDAFVENRIAYYRDPKKLNLKKLLAKDIIMFAARGVQNAEEFVAEAFRACESSSEETVIGTTWQAIVSAISSDTLDTGDMMTVRDGALYVCELKSQKNTTNSSSFPQELRELKDKCEAQRRFRRASSQPIRAAFCVLRDKNATDKVLTYEPSERDLANQDIAGFQYRYLTGAAFWQWLTGFDSEKGLVSDVSRINNGDVRMARQECIDRLQEEMRRALQEHNLDDSMNSVLVLKHLIG</sequence>
<feature type="domain" description="Type II restriction endonuclease EcoO109IR" evidence="1">
    <location>
        <begin position="111"/>
        <end position="292"/>
    </location>
</feature>
<dbReference type="InterPro" id="IPR032793">
    <property type="entry name" value="RE_EcoO109IR"/>
</dbReference>
<dbReference type="EMBL" id="SSTJ01000001">
    <property type="protein sequence ID" value="THG38931.1"/>
    <property type="molecule type" value="Genomic_DNA"/>
</dbReference>
<name>A0A4S4G7R5_9ACTN</name>
<comment type="caution">
    <text evidence="2">The sequence shown here is derived from an EMBL/GenBank/DDBJ whole genome shotgun (WGS) entry which is preliminary data.</text>
</comment>
<dbReference type="InterPro" id="IPR011335">
    <property type="entry name" value="Restrct_endonuc-II-like"/>
</dbReference>
<dbReference type="AlphaFoldDB" id="A0A4S4G7R5"/>
<dbReference type="Proteomes" id="UP000308978">
    <property type="component" value="Unassembled WGS sequence"/>
</dbReference>
<evidence type="ECO:0000313" key="2">
    <source>
        <dbReference type="EMBL" id="THG38931.1"/>
    </source>
</evidence>
<evidence type="ECO:0000259" key="1">
    <source>
        <dbReference type="Pfam" id="PF14511"/>
    </source>
</evidence>